<sequence>MAREEQSVVVGVDGSGASARAALWAAAEAVRLSVPLRLVLVSDDPTREPYAKELVHDIDARCRHATGELDIVDEVAYGHPAAELVHRSESARLLVVGSHGHGALRGALLGSISAAVAAHATSPVVVVRGVGPAKSGPVVVGVDDSPGSRTALHYAFDAANRRSSELVAVQALPNTYFTPGPHDGADRDTLFTQAELRLAEQVSAWSDAYPEVAVRRIVSNVPPVTALCEAAQHAQLLVVGQRGRGGFTALRLGSVARGVLHHAPCPVAVVPR</sequence>
<dbReference type="Pfam" id="PF00582">
    <property type="entry name" value="Usp"/>
    <property type="match status" value="2"/>
</dbReference>
<dbReference type="AlphaFoldDB" id="A0A1H2ZEY7"/>
<evidence type="ECO:0000259" key="2">
    <source>
        <dbReference type="Pfam" id="PF00582"/>
    </source>
</evidence>
<comment type="similarity">
    <text evidence="1">Belongs to the universal stress protein A family.</text>
</comment>
<feature type="domain" description="UspA" evidence="2">
    <location>
        <begin position="137"/>
        <end position="271"/>
    </location>
</feature>
<dbReference type="STRING" id="418495.SAMN05216215_100829"/>
<proteinExistence type="inferred from homology"/>
<dbReference type="InterPro" id="IPR006016">
    <property type="entry name" value="UspA"/>
</dbReference>
<keyword evidence="4" id="KW-1185">Reference proteome</keyword>
<dbReference type="PRINTS" id="PR01438">
    <property type="entry name" value="UNVRSLSTRESS"/>
</dbReference>
<reference evidence="4" key="1">
    <citation type="submission" date="2016-10" db="EMBL/GenBank/DDBJ databases">
        <authorList>
            <person name="Varghese N."/>
            <person name="Submissions S."/>
        </authorList>
    </citation>
    <scope>NUCLEOTIDE SEQUENCE [LARGE SCALE GENOMIC DNA]</scope>
    <source>
        <strain evidence="4">CGMCC 4.3530</strain>
    </source>
</reference>
<dbReference type="OrthoDB" id="3404132at2"/>
<dbReference type="Gene3D" id="3.40.50.620">
    <property type="entry name" value="HUPs"/>
    <property type="match status" value="2"/>
</dbReference>
<gene>
    <name evidence="3" type="ORF">SAMN05216215_100829</name>
</gene>
<dbReference type="EMBL" id="FNOK01000008">
    <property type="protein sequence ID" value="SDX16052.1"/>
    <property type="molecule type" value="Genomic_DNA"/>
</dbReference>
<dbReference type="Proteomes" id="UP000199529">
    <property type="component" value="Unassembled WGS sequence"/>
</dbReference>
<evidence type="ECO:0000256" key="1">
    <source>
        <dbReference type="ARBA" id="ARBA00008791"/>
    </source>
</evidence>
<dbReference type="RefSeq" id="WP_093264449.1">
    <property type="nucleotide sequence ID" value="NZ_FNOK01000008.1"/>
</dbReference>
<evidence type="ECO:0000313" key="4">
    <source>
        <dbReference type="Proteomes" id="UP000199529"/>
    </source>
</evidence>
<dbReference type="InterPro" id="IPR014729">
    <property type="entry name" value="Rossmann-like_a/b/a_fold"/>
</dbReference>
<organism evidence="3 4">
    <name type="scientific">Saccharopolyspora shandongensis</name>
    <dbReference type="NCBI Taxonomy" id="418495"/>
    <lineage>
        <taxon>Bacteria</taxon>
        <taxon>Bacillati</taxon>
        <taxon>Actinomycetota</taxon>
        <taxon>Actinomycetes</taxon>
        <taxon>Pseudonocardiales</taxon>
        <taxon>Pseudonocardiaceae</taxon>
        <taxon>Saccharopolyspora</taxon>
    </lineage>
</organism>
<protein>
    <submittedName>
        <fullName evidence="3">Nucleotide-binding universal stress protein, UspA family</fullName>
    </submittedName>
</protein>
<dbReference type="InterPro" id="IPR006015">
    <property type="entry name" value="Universal_stress_UspA"/>
</dbReference>
<feature type="domain" description="UspA" evidence="2">
    <location>
        <begin position="7"/>
        <end position="128"/>
    </location>
</feature>
<dbReference type="SUPFAM" id="SSF52402">
    <property type="entry name" value="Adenine nucleotide alpha hydrolases-like"/>
    <property type="match status" value="2"/>
</dbReference>
<name>A0A1H2ZEY7_9PSEU</name>
<accession>A0A1H2ZEY7</accession>
<dbReference type="PANTHER" id="PTHR46553:SF3">
    <property type="entry name" value="ADENINE NUCLEOTIDE ALPHA HYDROLASES-LIKE SUPERFAMILY PROTEIN"/>
    <property type="match status" value="1"/>
</dbReference>
<evidence type="ECO:0000313" key="3">
    <source>
        <dbReference type="EMBL" id="SDX16052.1"/>
    </source>
</evidence>
<dbReference type="PANTHER" id="PTHR46553">
    <property type="entry name" value="ADENINE NUCLEOTIDE ALPHA HYDROLASES-LIKE SUPERFAMILY PROTEIN"/>
    <property type="match status" value="1"/>
</dbReference>